<accession>A0ABS1JSS5</accession>
<reference evidence="1 2" key="1">
    <citation type="journal article" date="2017" name="Int. J. Syst. Evol. Microbiol.">
        <title>Ramlibacter alkalitolerans sp. nov., alkali-tolerant bacterium isolated from soil of ginseng.</title>
        <authorList>
            <person name="Lee D.H."/>
            <person name="Cha C.J."/>
        </authorList>
    </citation>
    <scope>NUCLEOTIDE SEQUENCE [LARGE SCALE GENOMIC DNA]</scope>
    <source>
        <strain evidence="1 2">KACC 19305</strain>
    </source>
</reference>
<evidence type="ECO:0000313" key="1">
    <source>
        <dbReference type="EMBL" id="MBL0426916.1"/>
    </source>
</evidence>
<dbReference type="RefSeq" id="WP_201691318.1">
    <property type="nucleotide sequence ID" value="NZ_JAEQND010000009.1"/>
</dbReference>
<sequence>MDTSRLELARTELDFLHRLLLDVQRRLAPGADAGDPQLVAALELALALLRWDGETPPPLDAQVGLGAAVQVKLGGDGMCAYRQWRSERRRQLSACPQPIRGTAPR</sequence>
<keyword evidence="2" id="KW-1185">Reference proteome</keyword>
<proteinExistence type="predicted"/>
<gene>
    <name evidence="1" type="ORF">JI746_17515</name>
</gene>
<name>A0ABS1JSS5_9BURK</name>
<dbReference type="EMBL" id="JAEQND010000009">
    <property type="protein sequence ID" value="MBL0426916.1"/>
    <property type="molecule type" value="Genomic_DNA"/>
</dbReference>
<dbReference type="Proteomes" id="UP000622707">
    <property type="component" value="Unassembled WGS sequence"/>
</dbReference>
<comment type="caution">
    <text evidence="1">The sequence shown here is derived from an EMBL/GenBank/DDBJ whole genome shotgun (WGS) entry which is preliminary data.</text>
</comment>
<evidence type="ECO:0000313" key="2">
    <source>
        <dbReference type="Proteomes" id="UP000622707"/>
    </source>
</evidence>
<protein>
    <submittedName>
        <fullName evidence="1">Uncharacterized protein</fullName>
    </submittedName>
</protein>
<organism evidence="1 2">
    <name type="scientific">Ramlibacter alkalitolerans</name>
    <dbReference type="NCBI Taxonomy" id="2039631"/>
    <lineage>
        <taxon>Bacteria</taxon>
        <taxon>Pseudomonadati</taxon>
        <taxon>Pseudomonadota</taxon>
        <taxon>Betaproteobacteria</taxon>
        <taxon>Burkholderiales</taxon>
        <taxon>Comamonadaceae</taxon>
        <taxon>Ramlibacter</taxon>
    </lineage>
</organism>